<evidence type="ECO:0000313" key="2">
    <source>
        <dbReference type="EMBL" id="SMG36982.1"/>
    </source>
</evidence>
<dbReference type="AlphaFoldDB" id="A0A1X7K7V0"/>
<dbReference type="Proteomes" id="UP000193834">
    <property type="component" value="Unassembled WGS sequence"/>
</dbReference>
<sequence>MLAAAIVSINLALVFYTIGVWGEKRSGTLQNKHLMFFLIGLVCDTTGTSLMSSIAASGGNNAIHAITGAAALILMLIHALWAAAVKWKGSSSALSSFHRFSFIVWILWLIPYGIGVGMSMF</sequence>
<evidence type="ECO:0000313" key="3">
    <source>
        <dbReference type="Proteomes" id="UP000193834"/>
    </source>
</evidence>
<dbReference type="InterPro" id="IPR023813">
    <property type="entry name" value="HsmA-like"/>
</dbReference>
<feature type="transmembrane region" description="Helical" evidence="1">
    <location>
        <begin position="62"/>
        <end position="85"/>
    </location>
</feature>
<dbReference type="OrthoDB" id="5396526at2"/>
<keyword evidence="1" id="KW-1133">Transmembrane helix</keyword>
<keyword evidence="3" id="KW-1185">Reference proteome</keyword>
<protein>
    <submittedName>
        <fullName evidence="2">TIGR03987 family protein</fullName>
    </submittedName>
</protein>
<accession>A0A1X7K7V0</accession>
<proteinExistence type="predicted"/>
<feature type="transmembrane region" description="Helical" evidence="1">
    <location>
        <begin position="34"/>
        <end position="56"/>
    </location>
</feature>
<keyword evidence="1" id="KW-0472">Membrane</keyword>
<dbReference type="NCBIfam" id="TIGR03987">
    <property type="entry name" value="HsmA family protein"/>
    <property type="match status" value="1"/>
</dbReference>
<evidence type="ECO:0000256" key="1">
    <source>
        <dbReference type="SAM" id="Phobius"/>
    </source>
</evidence>
<organism evidence="2 3">
    <name type="scientific">Paenibacillus aquistagni</name>
    <dbReference type="NCBI Taxonomy" id="1852522"/>
    <lineage>
        <taxon>Bacteria</taxon>
        <taxon>Bacillati</taxon>
        <taxon>Bacillota</taxon>
        <taxon>Bacilli</taxon>
        <taxon>Bacillales</taxon>
        <taxon>Paenibacillaceae</taxon>
        <taxon>Paenibacillus</taxon>
    </lineage>
</organism>
<dbReference type="STRING" id="1852522.SAMN06295960_2175"/>
<reference evidence="2 3" key="1">
    <citation type="submission" date="2017-04" db="EMBL/GenBank/DDBJ databases">
        <authorList>
            <person name="Afonso C.L."/>
            <person name="Miller P.J."/>
            <person name="Scott M.A."/>
            <person name="Spackman E."/>
            <person name="Goraichik I."/>
            <person name="Dimitrov K.M."/>
            <person name="Suarez D.L."/>
            <person name="Swayne D.E."/>
        </authorList>
    </citation>
    <scope>NUCLEOTIDE SEQUENCE [LARGE SCALE GENOMIC DNA]</scope>
    <source>
        <strain evidence="2 3">11</strain>
    </source>
</reference>
<dbReference type="EMBL" id="FXAZ01000002">
    <property type="protein sequence ID" value="SMG36982.1"/>
    <property type="molecule type" value="Genomic_DNA"/>
</dbReference>
<name>A0A1X7K7V0_9BACL</name>
<keyword evidence="1" id="KW-0812">Transmembrane</keyword>
<feature type="transmembrane region" description="Helical" evidence="1">
    <location>
        <begin position="6"/>
        <end position="22"/>
    </location>
</feature>
<feature type="transmembrane region" description="Helical" evidence="1">
    <location>
        <begin position="97"/>
        <end position="118"/>
    </location>
</feature>
<gene>
    <name evidence="2" type="ORF">SAMN06295960_2175</name>
</gene>
<dbReference type="RefSeq" id="WP_085494370.1">
    <property type="nucleotide sequence ID" value="NZ_FXAZ01000002.1"/>
</dbReference>